<dbReference type="InterPro" id="IPR036691">
    <property type="entry name" value="Endo/exonu/phosph_ase_sf"/>
</dbReference>
<comment type="caution">
    <text evidence="3">The sequence shown here is derived from an EMBL/GenBank/DDBJ whole genome shotgun (WGS) entry which is preliminary data.</text>
</comment>
<dbReference type="SUPFAM" id="SSF56219">
    <property type="entry name" value="DNase I-like"/>
    <property type="match status" value="1"/>
</dbReference>
<sequence length="287" mass="32530">MSLRATLVAVLTVLLLSPAVPVAAHDASSAPADRRPSSRPPVSVRLASFNVLGSNHTMQSRSWHRGRTRAKIARRWLRNEGLSIVGLQEAQVDQLLVLTRKRWKAFPSPRHASNTETAQSVIWRRSRWRLLEAHTFTIPFARGQHRKQPVVRLQNRRTDRQIWVISVHLSAREGARGNRDRRVGRARLVREVRRLQPTRRPIVVTGDMNGHRRVFCAVTGKTRLVAASGGSNDADGCRTPSPMRVDWIFGSRGIEWKKFRYEDGGRLDAITDHAVPVVTATLGRRRR</sequence>
<dbReference type="EMBL" id="WSEK01000004">
    <property type="protein sequence ID" value="MVQ49638.1"/>
    <property type="molecule type" value="Genomic_DNA"/>
</dbReference>
<dbReference type="InterPro" id="IPR005135">
    <property type="entry name" value="Endo/exonuclease/phosphatase"/>
</dbReference>
<dbReference type="RefSeq" id="WP_157342397.1">
    <property type="nucleotide sequence ID" value="NZ_WSEK01000004.1"/>
</dbReference>
<proteinExistence type="predicted"/>
<evidence type="ECO:0000256" key="1">
    <source>
        <dbReference type="SAM" id="SignalP"/>
    </source>
</evidence>
<evidence type="ECO:0000259" key="2">
    <source>
        <dbReference type="Pfam" id="PF03372"/>
    </source>
</evidence>
<gene>
    <name evidence="3" type="ORF">GON03_10640</name>
</gene>
<feature type="domain" description="Endonuclease/exonuclease/phosphatase" evidence="2">
    <location>
        <begin position="47"/>
        <end position="253"/>
    </location>
</feature>
<reference evidence="3 4" key="1">
    <citation type="submission" date="2019-12" db="EMBL/GenBank/DDBJ databases">
        <authorList>
            <person name="Huq M.A."/>
        </authorList>
    </citation>
    <scope>NUCLEOTIDE SEQUENCE [LARGE SCALE GENOMIC DNA]</scope>
    <source>
        <strain evidence="3 4">MAH-18</strain>
    </source>
</reference>
<evidence type="ECO:0000313" key="3">
    <source>
        <dbReference type="EMBL" id="MVQ49638.1"/>
    </source>
</evidence>
<name>A0A6L6XRN2_9ACTN</name>
<dbReference type="Pfam" id="PF03372">
    <property type="entry name" value="Exo_endo_phos"/>
    <property type="match status" value="1"/>
</dbReference>
<feature type="chain" id="PRO_5026903314" description="Endonuclease/exonuclease/phosphatase domain-containing protein" evidence="1">
    <location>
        <begin position="25"/>
        <end position="287"/>
    </location>
</feature>
<dbReference type="Proteomes" id="UP000473525">
    <property type="component" value="Unassembled WGS sequence"/>
</dbReference>
<feature type="signal peptide" evidence="1">
    <location>
        <begin position="1"/>
        <end position="24"/>
    </location>
</feature>
<accession>A0A6L6XRN2</accession>
<dbReference type="Gene3D" id="3.60.10.10">
    <property type="entry name" value="Endonuclease/exonuclease/phosphatase"/>
    <property type="match status" value="1"/>
</dbReference>
<keyword evidence="1" id="KW-0732">Signal</keyword>
<evidence type="ECO:0000313" key="4">
    <source>
        <dbReference type="Proteomes" id="UP000473525"/>
    </source>
</evidence>
<keyword evidence="4" id="KW-1185">Reference proteome</keyword>
<organism evidence="3 4">
    <name type="scientific">Nocardioides agri</name>
    <dbReference type="NCBI Taxonomy" id="2682843"/>
    <lineage>
        <taxon>Bacteria</taxon>
        <taxon>Bacillati</taxon>
        <taxon>Actinomycetota</taxon>
        <taxon>Actinomycetes</taxon>
        <taxon>Propionibacteriales</taxon>
        <taxon>Nocardioidaceae</taxon>
        <taxon>Nocardioides</taxon>
    </lineage>
</organism>
<dbReference type="AlphaFoldDB" id="A0A6L6XRN2"/>
<protein>
    <recommendedName>
        <fullName evidence="2">Endonuclease/exonuclease/phosphatase domain-containing protein</fullName>
    </recommendedName>
</protein>
<dbReference type="GO" id="GO:0003824">
    <property type="term" value="F:catalytic activity"/>
    <property type="evidence" value="ECO:0007669"/>
    <property type="project" value="InterPro"/>
</dbReference>